<evidence type="ECO:0000313" key="3">
    <source>
        <dbReference type="Proteomes" id="UP000008841"/>
    </source>
</evidence>
<dbReference type="SMART" id="SM00953">
    <property type="entry name" value="RES"/>
    <property type="match status" value="1"/>
</dbReference>
<accession>B3EE78</accession>
<organism evidence="2 3">
    <name type="scientific">Chlorobium limicola (strain DSM 245 / NBRC 103803 / 6330)</name>
    <dbReference type="NCBI Taxonomy" id="290315"/>
    <lineage>
        <taxon>Bacteria</taxon>
        <taxon>Pseudomonadati</taxon>
        <taxon>Chlorobiota</taxon>
        <taxon>Chlorobiia</taxon>
        <taxon>Chlorobiales</taxon>
        <taxon>Chlorobiaceae</taxon>
        <taxon>Chlorobium/Pelodictyon group</taxon>
        <taxon>Chlorobium</taxon>
    </lineage>
</organism>
<dbReference type="OrthoDB" id="9799238at2"/>
<evidence type="ECO:0000313" key="2">
    <source>
        <dbReference type="EMBL" id="ACD89212.1"/>
    </source>
</evidence>
<evidence type="ECO:0000259" key="1">
    <source>
        <dbReference type="SMART" id="SM00953"/>
    </source>
</evidence>
<dbReference type="eggNOG" id="ENOG502ZAMM">
    <property type="taxonomic scope" value="Bacteria"/>
</dbReference>
<dbReference type="Pfam" id="PF08808">
    <property type="entry name" value="RES"/>
    <property type="match status" value="1"/>
</dbReference>
<protein>
    <submittedName>
        <fullName evidence="2">RES domain protein</fullName>
    </submittedName>
</protein>
<gene>
    <name evidence="2" type="ordered locus">Clim_0106</name>
</gene>
<name>B3EE78_CHLL2</name>
<sequence length="221" mass="24860">MVEAQHVVSTMKLVDSLEEQELLEDIIEHGKPPLPPATEGLHYLLATPFRYETLPPAGSRFRAVHDPGVFYGAERIRTAAAETGYRRWCFLQNSAGLDRLPPASFTAFSVPIIGKTVDLHISPFDRDQYLWTHPSDYLATQAFARTARLASVDAIIYQSVRDPDTHWCIAILTASAFAERKPDDAMQTWTLTLLPEEAVWQRQGSEAFAFDTRLWSAGGRR</sequence>
<reference evidence="2 3" key="1">
    <citation type="submission" date="2008-05" db="EMBL/GenBank/DDBJ databases">
        <title>Complete sequence of Chlorobium limicola DSM 245.</title>
        <authorList>
            <consortium name="US DOE Joint Genome Institute"/>
            <person name="Lucas S."/>
            <person name="Copeland A."/>
            <person name="Lapidus A."/>
            <person name="Glavina del Rio T."/>
            <person name="Dalin E."/>
            <person name="Tice H."/>
            <person name="Bruce D."/>
            <person name="Goodwin L."/>
            <person name="Pitluck S."/>
            <person name="Schmutz J."/>
            <person name="Larimer F."/>
            <person name="Land M."/>
            <person name="Hauser L."/>
            <person name="Kyrpides N."/>
            <person name="Ovchinnikova G."/>
            <person name="Zhao F."/>
            <person name="Li T."/>
            <person name="Liu Z."/>
            <person name="Overmann J."/>
            <person name="Bryant D.A."/>
            <person name="Richardson P."/>
        </authorList>
    </citation>
    <scope>NUCLEOTIDE SEQUENCE [LARGE SCALE GENOMIC DNA]</scope>
    <source>
        <strain evidence="3">DSM 245 / NBRC 103803 / 6330</strain>
    </source>
</reference>
<dbReference type="EMBL" id="CP001097">
    <property type="protein sequence ID" value="ACD89212.1"/>
    <property type="molecule type" value="Genomic_DNA"/>
</dbReference>
<dbReference type="HOGENOM" id="CLU_097447_0_0_10"/>
<feature type="domain" description="RES" evidence="1">
    <location>
        <begin position="48"/>
        <end position="183"/>
    </location>
</feature>
<dbReference type="KEGG" id="cli:Clim_0106"/>
<dbReference type="Proteomes" id="UP000008841">
    <property type="component" value="Chromosome"/>
</dbReference>
<dbReference type="InterPro" id="IPR014914">
    <property type="entry name" value="RES_dom"/>
</dbReference>
<proteinExistence type="predicted"/>
<dbReference type="AlphaFoldDB" id="B3EE78"/>